<dbReference type="AlphaFoldDB" id="A0A8H6WJV5"/>
<organism evidence="2 3">
    <name type="scientific">Mycena chlorophos</name>
    <name type="common">Agaric fungus</name>
    <name type="synonym">Agaricus chlorophos</name>
    <dbReference type="NCBI Taxonomy" id="658473"/>
    <lineage>
        <taxon>Eukaryota</taxon>
        <taxon>Fungi</taxon>
        <taxon>Dikarya</taxon>
        <taxon>Basidiomycota</taxon>
        <taxon>Agaricomycotina</taxon>
        <taxon>Agaricomycetes</taxon>
        <taxon>Agaricomycetidae</taxon>
        <taxon>Agaricales</taxon>
        <taxon>Marasmiineae</taxon>
        <taxon>Mycenaceae</taxon>
        <taxon>Mycena</taxon>
    </lineage>
</organism>
<dbReference type="EMBL" id="JACAZE010000003">
    <property type="protein sequence ID" value="KAF7319651.1"/>
    <property type="molecule type" value="Genomic_DNA"/>
</dbReference>
<dbReference type="OrthoDB" id="73875at2759"/>
<sequence>MLPLLTLAVAPLLVRAANDWNVACVGNCSYDLPAKSKSSGTVRISGGSHAVSDLTHAGGWTILGCDTVSQAQDIRVLCSTSRCEHLFEGHGAVDTVVRLSESCSSAPFARVASVSVDSNQTIPSNLAATIVSGSSNYTGTVFLVSVDTDFSKANASVTGPITFSLQGVNFPNATAAAPTRRSFGKRNWTSFNDTSTQALSPIVVDDTFPLYSASISCDDMSASISTEFDLDVNMTVALGVTAAGTVIPPEFTEFALFTELDGKVKGSLDLDVSAHGKFTVDSKTLWSTSIGGIDIPGIFSLGPEFAVVGSLDADITSKLKTKLDLSYKAENAVIAIPSSADVGGFSPAEQGLSVSIVPHLTAVGTLTPHLVPTLKLSLSAFSFVDASAYIDLDASAGLSLNLTADADVAATATTKSTTKTATAAAGASATAAATGCVAADAGLSVNVGVKGSLFDLLKESDSDTLWSGDWSLLDQCWDGETGTITSRSRRTDWEPVWIGRRDNSTALSCPTSTELLADVEPIIEEIVDAFEGVNGTTISVR</sequence>
<name>A0A8H6WJV5_MYCCL</name>
<gene>
    <name evidence="2" type="ORF">HMN09_00305600</name>
</gene>
<accession>A0A8H6WJV5</accession>
<proteinExistence type="predicted"/>
<reference evidence="2" key="1">
    <citation type="submission" date="2020-05" db="EMBL/GenBank/DDBJ databases">
        <title>Mycena genomes resolve the evolution of fungal bioluminescence.</title>
        <authorList>
            <person name="Tsai I.J."/>
        </authorList>
    </citation>
    <scope>NUCLEOTIDE SEQUENCE</scope>
    <source>
        <strain evidence="2">110903Hualien_Pintung</strain>
    </source>
</reference>
<dbReference type="Proteomes" id="UP000613580">
    <property type="component" value="Unassembled WGS sequence"/>
</dbReference>
<keyword evidence="3" id="KW-1185">Reference proteome</keyword>
<feature type="chain" id="PRO_5034164681" evidence="1">
    <location>
        <begin position="17"/>
        <end position="541"/>
    </location>
</feature>
<evidence type="ECO:0000256" key="1">
    <source>
        <dbReference type="SAM" id="SignalP"/>
    </source>
</evidence>
<protein>
    <submittedName>
        <fullName evidence="2">USP domain-containing protein</fullName>
    </submittedName>
</protein>
<feature type="signal peptide" evidence="1">
    <location>
        <begin position="1"/>
        <end position="16"/>
    </location>
</feature>
<comment type="caution">
    <text evidence="2">The sequence shown here is derived from an EMBL/GenBank/DDBJ whole genome shotgun (WGS) entry which is preliminary data.</text>
</comment>
<evidence type="ECO:0000313" key="2">
    <source>
        <dbReference type="EMBL" id="KAF7319651.1"/>
    </source>
</evidence>
<evidence type="ECO:0000313" key="3">
    <source>
        <dbReference type="Proteomes" id="UP000613580"/>
    </source>
</evidence>
<keyword evidence="1" id="KW-0732">Signal</keyword>